<evidence type="ECO:0000313" key="2">
    <source>
        <dbReference type="EMBL" id="KWZ39035.1"/>
    </source>
</evidence>
<name>A0ABR5T766_9BURK</name>
<comment type="caution">
    <text evidence="2">The sequence shown here is derived from an EMBL/GenBank/DDBJ whole genome shotgun (WGS) entry which is preliminary data.</text>
</comment>
<feature type="compositionally biased region" description="Basic residues" evidence="1">
    <location>
        <begin position="28"/>
        <end position="41"/>
    </location>
</feature>
<protein>
    <submittedName>
        <fullName evidence="2">Uncharacterized protein</fullName>
    </submittedName>
</protein>
<proteinExistence type="predicted"/>
<organism evidence="2 3">
    <name type="scientific">Burkholderia savannae</name>
    <dbReference type="NCBI Taxonomy" id="1637837"/>
    <lineage>
        <taxon>Bacteria</taxon>
        <taxon>Pseudomonadati</taxon>
        <taxon>Pseudomonadota</taxon>
        <taxon>Betaproteobacteria</taxon>
        <taxon>Burkholderiales</taxon>
        <taxon>Burkholderiaceae</taxon>
        <taxon>Burkholderia</taxon>
        <taxon>pseudomallei group</taxon>
    </lineage>
</organism>
<reference evidence="2 3" key="1">
    <citation type="submission" date="2015-11" db="EMBL/GenBank/DDBJ databases">
        <authorList>
            <person name="Sahl J."/>
            <person name="Wagner D."/>
            <person name="Keim P."/>
        </authorList>
    </citation>
    <scope>NUCLEOTIDE SEQUENCE [LARGE SCALE GENOMIC DNA]</scope>
    <source>
        <strain evidence="2 3">BDU18</strain>
    </source>
</reference>
<dbReference type="EMBL" id="LNJQ01000004">
    <property type="protein sequence ID" value="KWZ39035.1"/>
    <property type="molecule type" value="Genomic_DNA"/>
</dbReference>
<keyword evidence="3" id="KW-1185">Reference proteome</keyword>
<evidence type="ECO:0000256" key="1">
    <source>
        <dbReference type="SAM" id="MobiDB-lite"/>
    </source>
</evidence>
<accession>A0ABR5T766</accession>
<gene>
    <name evidence="2" type="ORF">WS72_30170</name>
</gene>
<sequence length="83" mass="8712">MGPGGPTARCGALNNEPFGVRANPHVAAARHGKKYERKRNRPGAPSIGERRADAAGGAAPKQSGCRRWTGALRPSPDQTSPVR</sequence>
<dbReference type="Proteomes" id="UP000070255">
    <property type="component" value="Unassembled WGS sequence"/>
</dbReference>
<evidence type="ECO:0000313" key="3">
    <source>
        <dbReference type="Proteomes" id="UP000070255"/>
    </source>
</evidence>
<feature type="region of interest" description="Disordered" evidence="1">
    <location>
        <begin position="28"/>
        <end position="83"/>
    </location>
</feature>